<organism evidence="1">
    <name type="scientific">marine sediment metagenome</name>
    <dbReference type="NCBI Taxonomy" id="412755"/>
    <lineage>
        <taxon>unclassified sequences</taxon>
        <taxon>metagenomes</taxon>
        <taxon>ecological metagenomes</taxon>
    </lineage>
</organism>
<protein>
    <submittedName>
        <fullName evidence="1">Uncharacterized protein</fullName>
    </submittedName>
</protein>
<reference evidence="1" key="1">
    <citation type="journal article" date="2015" name="Nature">
        <title>Complex archaea that bridge the gap between prokaryotes and eukaryotes.</title>
        <authorList>
            <person name="Spang A."/>
            <person name="Saw J.H."/>
            <person name="Jorgensen S.L."/>
            <person name="Zaremba-Niedzwiedzka K."/>
            <person name="Martijn J."/>
            <person name="Lind A.E."/>
            <person name="van Eijk R."/>
            <person name="Schleper C."/>
            <person name="Guy L."/>
            <person name="Ettema T.J."/>
        </authorList>
    </citation>
    <scope>NUCLEOTIDE SEQUENCE</scope>
</reference>
<dbReference type="EMBL" id="LAZR01051942">
    <property type="protein sequence ID" value="KKK84066.1"/>
    <property type="molecule type" value="Genomic_DNA"/>
</dbReference>
<name>A0A0F9BI59_9ZZZZ</name>
<dbReference type="AlphaFoldDB" id="A0A0F9BI59"/>
<accession>A0A0F9BI59</accession>
<gene>
    <name evidence="1" type="ORF">LCGC14_2787080</name>
</gene>
<proteinExistence type="predicted"/>
<feature type="non-terminal residue" evidence="1">
    <location>
        <position position="237"/>
    </location>
</feature>
<sequence>MTDTKLSFGCTCDLRHRSWNPCTGVCETCGNRFRDLQTGQRSVTAYTKPEPPDEVWLLEGRKRSTWWDRDSFDYDSRFVTQHGPYVPKSKLVAAHDLIAQMSEGMDCLPGCDSIAHEELCPVVNPARALQSVTRGETDALMELNEVNLALQAAQTERDAAAGYQRACADYFELRPKHDALEIEVARLREALGYPKGGVMEIMFNRERRDVSSGTMTGTNLMAVLDVPSDYDLWRIVP</sequence>
<comment type="caution">
    <text evidence="1">The sequence shown here is derived from an EMBL/GenBank/DDBJ whole genome shotgun (WGS) entry which is preliminary data.</text>
</comment>
<evidence type="ECO:0000313" key="1">
    <source>
        <dbReference type="EMBL" id="KKK84066.1"/>
    </source>
</evidence>